<dbReference type="Gene3D" id="3.40.50.300">
    <property type="entry name" value="P-loop containing nucleotide triphosphate hydrolases"/>
    <property type="match status" value="1"/>
</dbReference>
<evidence type="ECO:0000256" key="1">
    <source>
        <dbReference type="SAM" id="Coils"/>
    </source>
</evidence>
<dbReference type="PANTHER" id="PTHR46082">
    <property type="entry name" value="ATP/GTP-BINDING PROTEIN-RELATED"/>
    <property type="match status" value="1"/>
</dbReference>
<dbReference type="AlphaFoldDB" id="A0A6A6H6E9"/>
<dbReference type="Gene3D" id="1.25.40.10">
    <property type="entry name" value="Tetratricopeptide repeat domain"/>
    <property type="match status" value="2"/>
</dbReference>
<feature type="compositionally biased region" description="Low complexity" evidence="2">
    <location>
        <begin position="67"/>
        <end position="80"/>
    </location>
</feature>
<keyword evidence="1" id="KW-0175">Coiled coil</keyword>
<sequence>MADPFSIVASTISIVDVLVRLGRYLKAIHSDAAVIDDNIRDLQNEVESLQGVVTSVRATFESETDDSFSSQSESEDPMSSILTDPFQSPNAMHDDSVVGLWRQINKSLNHCLAGVSTLESVVQTICGEKNHKESSKLDNLRKARRKRSKADSIRQCRDHLTTYQKNLQILLTIINLKYGQASHEASTESFRQLSKELQDVNRSVNSGIDTLHDATPVPGSYEAQLDSATLSAYTDLKASVDSAATAIAAVSSNEYFDTPQPVSSIFTGRKQLLERIRKFFIAPPGISRESHQRRFVIYGIGGAGKTQFSCKFAEEKSFWGVFWIDASTTETIKHTLSNIARLAERDPNENAALYWLSNIKQPWLLLIDNADDHSIPLEKYFPKGNRGHILVTTRNPAHKVHGNVGPGFFDFEKLEVNDANELLVRAAHPVHLRNFNVVQKITKALDFLALAITQAGAAINQGLCTLETYLPFYEKSWRSISQSRRNSDESPINRVYASWEANYTYLEASLTNHRADAIELLKVFAFLHREDIRFETFRRALNNSILERQQQDNSHGGDAETVSRKMTNWIRMLRNFYYLGFSAGSPAPLPRIIRKGQEGGTHNDYETELRYALRELVQTSLISYNESRDSYSMHPLQHRYARERLSVAERGLWAETAAMVLSASILLPPLGTDIVHQDFNRHLLPHLNHIIRCRADLEKTIIENQSSLWRRWIFPASSFTRHRAIMYAKFSVVYAQHGHWDEAAELQSAVKDYTYAMLGPEHSRSRAITVALSNTLWGLGRSEEAANMQEDVWHICIKTFGPQHLETLKAEDTFATSLWQRGRYTQAKSLQEEVLEGFLDRLGPDHEYTLKAKDNLGRTMDKFWKQDDLETAYRLHKQAVSGMEEVLGHDHHDTLWAKENLARVMVDLNVDDLEQAEILIKEVLDKRRATLGKEHPFTLLAMANTAFVQNACGRVKEAEELIRAGLNVANRNLAKDHVGILNGRNILGAILLQQKRYQEAEEILVDTTERQKHMKSHRGDYHPDRLVGLVELAKCYRLQGKIELSIQTCDEAIDGFDRISVEKHPLAQDLEEGRMRLVQYHDAILQGQTVDDDVTQPCSGRYRHWYLFW</sequence>
<feature type="coiled-coil region" evidence="1">
    <location>
        <begin position="32"/>
        <end position="59"/>
    </location>
</feature>
<dbReference type="InterPro" id="IPR011990">
    <property type="entry name" value="TPR-like_helical_dom_sf"/>
</dbReference>
<dbReference type="SUPFAM" id="SSF48452">
    <property type="entry name" value="TPR-like"/>
    <property type="match status" value="3"/>
</dbReference>
<feature type="region of interest" description="Disordered" evidence="2">
    <location>
        <begin position="63"/>
        <end position="89"/>
    </location>
</feature>
<dbReference type="InterPro" id="IPR053137">
    <property type="entry name" value="NLR-like"/>
</dbReference>
<dbReference type="Pfam" id="PF13374">
    <property type="entry name" value="TPR_10"/>
    <property type="match status" value="3"/>
</dbReference>
<evidence type="ECO:0000256" key="2">
    <source>
        <dbReference type="SAM" id="MobiDB-lite"/>
    </source>
</evidence>
<dbReference type="Proteomes" id="UP000800092">
    <property type="component" value="Unassembled WGS sequence"/>
</dbReference>
<organism evidence="3 4">
    <name type="scientific">Viridothelium virens</name>
    <name type="common">Speckled blister lichen</name>
    <name type="synonym">Trypethelium virens</name>
    <dbReference type="NCBI Taxonomy" id="1048519"/>
    <lineage>
        <taxon>Eukaryota</taxon>
        <taxon>Fungi</taxon>
        <taxon>Dikarya</taxon>
        <taxon>Ascomycota</taxon>
        <taxon>Pezizomycotina</taxon>
        <taxon>Dothideomycetes</taxon>
        <taxon>Dothideomycetes incertae sedis</taxon>
        <taxon>Trypetheliales</taxon>
        <taxon>Trypetheliaceae</taxon>
        <taxon>Viridothelium</taxon>
    </lineage>
</organism>
<gene>
    <name evidence="3" type="ORF">EV356DRAFT_448371</name>
</gene>
<dbReference type="InterPro" id="IPR027417">
    <property type="entry name" value="P-loop_NTPase"/>
</dbReference>
<dbReference type="OrthoDB" id="5086500at2759"/>
<dbReference type="EMBL" id="ML991806">
    <property type="protein sequence ID" value="KAF2233507.1"/>
    <property type="molecule type" value="Genomic_DNA"/>
</dbReference>
<accession>A0A6A6H6E9</accession>
<keyword evidence="4" id="KW-1185">Reference proteome</keyword>
<name>A0A6A6H6E9_VIRVR</name>
<dbReference type="PANTHER" id="PTHR46082:SF11">
    <property type="entry name" value="AAA+ ATPASE DOMAIN-CONTAINING PROTEIN-RELATED"/>
    <property type="match status" value="1"/>
</dbReference>
<proteinExistence type="predicted"/>
<protein>
    <submittedName>
        <fullName evidence="3">Tetratricopeptide repeat domain-containing protein</fullName>
    </submittedName>
</protein>
<dbReference type="SUPFAM" id="SSF52540">
    <property type="entry name" value="P-loop containing nucleoside triphosphate hydrolases"/>
    <property type="match status" value="1"/>
</dbReference>
<evidence type="ECO:0000313" key="3">
    <source>
        <dbReference type="EMBL" id="KAF2233507.1"/>
    </source>
</evidence>
<reference evidence="3" key="1">
    <citation type="journal article" date="2020" name="Stud. Mycol.">
        <title>101 Dothideomycetes genomes: a test case for predicting lifestyles and emergence of pathogens.</title>
        <authorList>
            <person name="Haridas S."/>
            <person name="Albert R."/>
            <person name="Binder M."/>
            <person name="Bloem J."/>
            <person name="Labutti K."/>
            <person name="Salamov A."/>
            <person name="Andreopoulos B."/>
            <person name="Baker S."/>
            <person name="Barry K."/>
            <person name="Bills G."/>
            <person name="Bluhm B."/>
            <person name="Cannon C."/>
            <person name="Castanera R."/>
            <person name="Culley D."/>
            <person name="Daum C."/>
            <person name="Ezra D."/>
            <person name="Gonzalez J."/>
            <person name="Henrissat B."/>
            <person name="Kuo A."/>
            <person name="Liang C."/>
            <person name="Lipzen A."/>
            <person name="Lutzoni F."/>
            <person name="Magnuson J."/>
            <person name="Mondo S."/>
            <person name="Nolan M."/>
            <person name="Ohm R."/>
            <person name="Pangilinan J."/>
            <person name="Park H.-J."/>
            <person name="Ramirez L."/>
            <person name="Alfaro M."/>
            <person name="Sun H."/>
            <person name="Tritt A."/>
            <person name="Yoshinaga Y."/>
            <person name="Zwiers L.-H."/>
            <person name="Turgeon B."/>
            <person name="Goodwin S."/>
            <person name="Spatafora J."/>
            <person name="Crous P."/>
            <person name="Grigoriev I."/>
        </authorList>
    </citation>
    <scope>NUCLEOTIDE SEQUENCE</scope>
    <source>
        <strain evidence="3">Tuck. ex Michener</strain>
    </source>
</reference>
<evidence type="ECO:0000313" key="4">
    <source>
        <dbReference type="Proteomes" id="UP000800092"/>
    </source>
</evidence>